<comment type="function">
    <text evidence="2 10 12">Catalyzes the transfer of a dimethylallyl group onto the adenine at position 37 in tRNAs that read codons beginning with uridine, leading to the formation of N6-(dimethylallyl)adenosine (i(6)A).</text>
</comment>
<dbReference type="AlphaFoldDB" id="A0A2H0REC1"/>
<dbReference type="Pfam" id="PF01715">
    <property type="entry name" value="IPPT"/>
    <property type="match status" value="1"/>
</dbReference>
<evidence type="ECO:0000256" key="8">
    <source>
        <dbReference type="ARBA" id="ARBA00022842"/>
    </source>
</evidence>
<comment type="subunit">
    <text evidence="10">Monomer.</text>
</comment>
<feature type="site" description="Interaction with substrate tRNA" evidence="10">
    <location>
        <position position="124"/>
    </location>
</feature>
<accession>A0A2H0REC1</accession>
<evidence type="ECO:0000256" key="2">
    <source>
        <dbReference type="ARBA" id="ARBA00003213"/>
    </source>
</evidence>
<dbReference type="InterPro" id="IPR039657">
    <property type="entry name" value="Dimethylallyltransferase"/>
</dbReference>
<keyword evidence="6 10" id="KW-0547">Nucleotide-binding</keyword>
<dbReference type="EMBL" id="PCYI01000020">
    <property type="protein sequence ID" value="PIR44736.1"/>
    <property type="molecule type" value="Genomic_DNA"/>
</dbReference>
<evidence type="ECO:0000256" key="3">
    <source>
        <dbReference type="ARBA" id="ARBA00005842"/>
    </source>
</evidence>
<evidence type="ECO:0000256" key="9">
    <source>
        <dbReference type="ARBA" id="ARBA00049563"/>
    </source>
</evidence>
<dbReference type="HAMAP" id="MF_00185">
    <property type="entry name" value="IPP_trans"/>
    <property type="match status" value="1"/>
</dbReference>
<protein>
    <recommendedName>
        <fullName evidence="10">tRNA dimethylallyltransferase</fullName>
        <ecNumber evidence="10">2.5.1.75</ecNumber>
    </recommendedName>
    <alternativeName>
        <fullName evidence="10">Dimethylallyl diphosphate:tRNA dimethylallyltransferase</fullName>
        <shortName evidence="10">DMAPP:tRNA dimethylallyltransferase</shortName>
        <shortName evidence="10">DMATase</shortName>
    </alternativeName>
    <alternativeName>
        <fullName evidence="10">Isopentenyl-diphosphate:tRNA isopentenyltransferase</fullName>
        <shortName evidence="10">IPP transferase</shortName>
        <shortName evidence="10">IPPT</shortName>
        <shortName evidence="10">IPTase</shortName>
    </alternativeName>
</protein>
<sequence length="307" mass="35030">MLPKLLVILGPTATGKSDLAVFLAQKFNGEVVSADSRQVYRGMDIGTGKITKEEMRGVPHHLLDIVSPCEQFSVAEYQELAERAISDVHARKKLPILCGGTGQYIKAVINHDNLPDVPPNQELRAELETWDTGDLAAELDRLDARRAADIDRNNRRRLIRAIEIAKELGSVPPIMQSSTLRKVELCMIGLKLPAETLRERIHMRLLARLVAGMLDEVERLHVEGLSWERLESFGLEYRYCSHHLQGKIMSEQMVQKLETEIWRYAKRQMTWFKKFNPETRWFSPEERDEIAALVAGWLDGTHSKDLP</sequence>
<evidence type="ECO:0000256" key="11">
    <source>
        <dbReference type="RuleBase" id="RU003783"/>
    </source>
</evidence>
<evidence type="ECO:0000256" key="12">
    <source>
        <dbReference type="RuleBase" id="RU003784"/>
    </source>
</evidence>
<feature type="binding site" evidence="10">
    <location>
        <begin position="12"/>
        <end position="17"/>
    </location>
    <ligand>
        <name>substrate</name>
    </ligand>
</feature>
<evidence type="ECO:0000313" key="15">
    <source>
        <dbReference type="Proteomes" id="UP000228767"/>
    </source>
</evidence>
<dbReference type="GO" id="GO:0006400">
    <property type="term" value="P:tRNA modification"/>
    <property type="evidence" value="ECO:0007669"/>
    <property type="project" value="TreeGrafter"/>
</dbReference>
<gene>
    <name evidence="10" type="primary">miaA</name>
    <name evidence="14" type="ORF">COV10_03190</name>
</gene>
<dbReference type="Gene3D" id="3.40.50.300">
    <property type="entry name" value="P-loop containing nucleotide triphosphate hydrolases"/>
    <property type="match status" value="1"/>
</dbReference>
<comment type="cofactor">
    <cofactor evidence="1 10">
        <name>Mg(2+)</name>
        <dbReference type="ChEBI" id="CHEBI:18420"/>
    </cofactor>
</comment>
<dbReference type="InterPro" id="IPR027417">
    <property type="entry name" value="P-loop_NTPase"/>
</dbReference>
<reference evidence="14 15" key="1">
    <citation type="submission" date="2017-09" db="EMBL/GenBank/DDBJ databases">
        <title>Depth-based differentiation of microbial function through sediment-hosted aquifers and enrichment of novel symbionts in the deep terrestrial subsurface.</title>
        <authorList>
            <person name="Probst A.J."/>
            <person name="Ladd B."/>
            <person name="Jarett J.K."/>
            <person name="Geller-Mcgrath D.E."/>
            <person name="Sieber C.M."/>
            <person name="Emerson J.B."/>
            <person name="Anantharaman K."/>
            <person name="Thomas B.C."/>
            <person name="Malmstrom R."/>
            <person name="Stieglmeier M."/>
            <person name="Klingl A."/>
            <person name="Woyke T."/>
            <person name="Ryan C.M."/>
            <person name="Banfield J.F."/>
        </authorList>
    </citation>
    <scope>NUCLEOTIDE SEQUENCE [LARGE SCALE GENOMIC DNA]</scope>
    <source>
        <strain evidence="14">CG10_big_fil_rev_8_21_14_0_10_51_16</strain>
    </source>
</reference>
<comment type="catalytic activity">
    <reaction evidence="9 10 11">
        <text>adenosine(37) in tRNA + dimethylallyl diphosphate = N(6)-dimethylallyladenosine(37) in tRNA + diphosphate</text>
        <dbReference type="Rhea" id="RHEA:26482"/>
        <dbReference type="Rhea" id="RHEA-COMP:10162"/>
        <dbReference type="Rhea" id="RHEA-COMP:10375"/>
        <dbReference type="ChEBI" id="CHEBI:33019"/>
        <dbReference type="ChEBI" id="CHEBI:57623"/>
        <dbReference type="ChEBI" id="CHEBI:74411"/>
        <dbReference type="ChEBI" id="CHEBI:74415"/>
        <dbReference type="EC" id="2.5.1.75"/>
    </reaction>
</comment>
<evidence type="ECO:0000256" key="1">
    <source>
        <dbReference type="ARBA" id="ARBA00001946"/>
    </source>
</evidence>
<comment type="caution">
    <text evidence="10">Lacks conserved residue(s) required for the propagation of feature annotation.</text>
</comment>
<proteinExistence type="inferred from homology"/>
<keyword evidence="7 10" id="KW-0067">ATP-binding</keyword>
<dbReference type="PANTHER" id="PTHR11088">
    <property type="entry name" value="TRNA DIMETHYLALLYLTRANSFERASE"/>
    <property type="match status" value="1"/>
</dbReference>
<keyword evidence="4 10" id="KW-0808">Transferase</keyword>
<dbReference type="NCBIfam" id="TIGR00174">
    <property type="entry name" value="miaA"/>
    <property type="match status" value="1"/>
</dbReference>
<feature type="region of interest" description="Interaction with substrate tRNA" evidence="10">
    <location>
        <begin position="35"/>
        <end position="38"/>
    </location>
</feature>
<comment type="caution">
    <text evidence="14">The sequence shown here is derived from an EMBL/GenBank/DDBJ whole genome shotgun (WGS) entry which is preliminary data.</text>
</comment>
<dbReference type="GO" id="GO:0005524">
    <property type="term" value="F:ATP binding"/>
    <property type="evidence" value="ECO:0007669"/>
    <property type="project" value="UniProtKB-UniRule"/>
</dbReference>
<evidence type="ECO:0000256" key="5">
    <source>
        <dbReference type="ARBA" id="ARBA00022694"/>
    </source>
</evidence>
<keyword evidence="8 10" id="KW-0460">Magnesium</keyword>
<dbReference type="GO" id="GO:0052381">
    <property type="term" value="F:tRNA dimethylallyltransferase activity"/>
    <property type="evidence" value="ECO:0007669"/>
    <property type="project" value="UniProtKB-UniRule"/>
</dbReference>
<dbReference type="SUPFAM" id="SSF52540">
    <property type="entry name" value="P-loop containing nucleoside triphosphate hydrolases"/>
    <property type="match status" value="2"/>
</dbReference>
<dbReference type="Gene3D" id="1.10.20.140">
    <property type="match status" value="1"/>
</dbReference>
<dbReference type="EC" id="2.5.1.75" evidence="10"/>
<feature type="binding site" evidence="10">
    <location>
        <begin position="10"/>
        <end position="17"/>
    </location>
    <ligand>
        <name>ATP</name>
        <dbReference type="ChEBI" id="CHEBI:30616"/>
    </ligand>
</feature>
<dbReference type="Proteomes" id="UP000228767">
    <property type="component" value="Unassembled WGS sequence"/>
</dbReference>
<name>A0A2H0REC1_9BACT</name>
<evidence type="ECO:0000256" key="6">
    <source>
        <dbReference type="ARBA" id="ARBA00022741"/>
    </source>
</evidence>
<evidence type="ECO:0000256" key="10">
    <source>
        <dbReference type="HAMAP-Rule" id="MF_00185"/>
    </source>
</evidence>
<comment type="similarity">
    <text evidence="3 10 13">Belongs to the IPP transferase family.</text>
</comment>
<organism evidence="14 15">
    <name type="scientific">Candidatus Vogelbacteria bacterium CG10_big_fil_rev_8_21_14_0_10_51_16</name>
    <dbReference type="NCBI Taxonomy" id="1975045"/>
    <lineage>
        <taxon>Bacteria</taxon>
        <taxon>Candidatus Vogeliibacteriota</taxon>
    </lineage>
</organism>
<evidence type="ECO:0000256" key="4">
    <source>
        <dbReference type="ARBA" id="ARBA00022679"/>
    </source>
</evidence>
<feature type="site" description="Interaction with substrate tRNA" evidence="10">
    <location>
        <position position="101"/>
    </location>
</feature>
<evidence type="ECO:0000256" key="7">
    <source>
        <dbReference type="ARBA" id="ARBA00022840"/>
    </source>
</evidence>
<dbReference type="PANTHER" id="PTHR11088:SF60">
    <property type="entry name" value="TRNA DIMETHYLALLYLTRANSFERASE"/>
    <property type="match status" value="1"/>
</dbReference>
<dbReference type="InterPro" id="IPR018022">
    <property type="entry name" value="IPT"/>
</dbReference>
<keyword evidence="5 10" id="KW-0819">tRNA processing</keyword>
<evidence type="ECO:0000313" key="14">
    <source>
        <dbReference type="EMBL" id="PIR44736.1"/>
    </source>
</evidence>
<evidence type="ECO:0000256" key="13">
    <source>
        <dbReference type="RuleBase" id="RU003785"/>
    </source>
</evidence>